<organism evidence="2 3">
    <name type="scientific">Lactarius akahatsu</name>
    <dbReference type="NCBI Taxonomy" id="416441"/>
    <lineage>
        <taxon>Eukaryota</taxon>
        <taxon>Fungi</taxon>
        <taxon>Dikarya</taxon>
        <taxon>Basidiomycota</taxon>
        <taxon>Agaricomycotina</taxon>
        <taxon>Agaricomycetes</taxon>
        <taxon>Russulales</taxon>
        <taxon>Russulaceae</taxon>
        <taxon>Lactarius</taxon>
    </lineage>
</organism>
<dbReference type="GO" id="GO:0016884">
    <property type="term" value="F:carbon-nitrogen ligase activity, with glutamine as amido-N-donor"/>
    <property type="evidence" value="ECO:0007669"/>
    <property type="project" value="UniProtKB-UniRule"/>
</dbReference>
<evidence type="ECO:0000313" key="3">
    <source>
        <dbReference type="Proteomes" id="UP001201163"/>
    </source>
</evidence>
<dbReference type="PANTHER" id="PTHR28055:SF1">
    <property type="entry name" value="ALTERED INHERITANCE OF MITOCHONDRIA PROTEIN 41, MITOCHONDRIAL"/>
    <property type="match status" value="1"/>
</dbReference>
<dbReference type="AlphaFoldDB" id="A0AAD4Q5A0"/>
<name>A0AAD4Q5A0_9AGAM</name>
<dbReference type="Gene3D" id="1.10.1510.10">
    <property type="entry name" value="Uncharacterised protein YqeY/AIM41 PF09424, N-terminal domain"/>
    <property type="match status" value="1"/>
</dbReference>
<protein>
    <recommendedName>
        <fullName evidence="1">Altered inheritance of mitochondria protein 41</fullName>
    </recommendedName>
</protein>
<comment type="caution">
    <text evidence="2">The sequence shown here is derived from an EMBL/GenBank/DDBJ whole genome shotgun (WGS) entry which is preliminary data.</text>
</comment>
<evidence type="ECO:0000313" key="2">
    <source>
        <dbReference type="EMBL" id="KAH8979115.1"/>
    </source>
</evidence>
<dbReference type="InterPro" id="IPR042184">
    <property type="entry name" value="YqeY/Aim41_N"/>
</dbReference>
<comment type="subcellular location">
    <subcellularLocation>
        <location evidence="1">Mitochondrion</location>
    </subcellularLocation>
</comment>
<dbReference type="GO" id="GO:0005739">
    <property type="term" value="C:mitochondrion"/>
    <property type="evidence" value="ECO:0007669"/>
    <property type="project" value="UniProtKB-SubCell"/>
</dbReference>
<dbReference type="EMBL" id="JAKELL010000184">
    <property type="protein sequence ID" value="KAH8979115.1"/>
    <property type="molecule type" value="Genomic_DNA"/>
</dbReference>
<dbReference type="PANTHER" id="PTHR28055">
    <property type="entry name" value="ALTERED INHERITANCE OF MITOCHONDRIA PROTEIN 41, MITOCHONDRIAL"/>
    <property type="match status" value="1"/>
</dbReference>
<gene>
    <name evidence="1" type="primary">AIM41</name>
    <name evidence="2" type="ORF">EDB92DRAFT_1806703</name>
</gene>
<sequence>MLDQRFSRLYNNPCTYSGLGLTHGLKRSSCTPFNRVQSVLSEVYSADKVSNGKKIDSSGIALLIRKAYARRLDSAVQFNQASRPDLAGKEQQEADLLARFLPPLLPEAEVDRILQDVMTEQVSKVQDDPRKSIGRIFKAFYARVDRASVDSDLLKRRAEALLSS</sequence>
<evidence type="ECO:0000256" key="1">
    <source>
        <dbReference type="RuleBase" id="RU365099"/>
    </source>
</evidence>
<dbReference type="InterPro" id="IPR019004">
    <property type="entry name" value="YqeY/Aim41"/>
</dbReference>
<proteinExistence type="inferred from homology"/>
<dbReference type="Proteomes" id="UP001201163">
    <property type="component" value="Unassembled WGS sequence"/>
</dbReference>
<keyword evidence="3" id="KW-1185">Reference proteome</keyword>
<dbReference type="Pfam" id="PF09424">
    <property type="entry name" value="YqeY"/>
    <property type="match status" value="1"/>
</dbReference>
<dbReference type="SUPFAM" id="SSF89095">
    <property type="entry name" value="GatB/YqeY motif"/>
    <property type="match status" value="1"/>
</dbReference>
<keyword evidence="1" id="KW-0496">Mitochondrion</keyword>
<reference evidence="2" key="1">
    <citation type="submission" date="2022-01" db="EMBL/GenBank/DDBJ databases">
        <title>Comparative genomics reveals a dynamic genome evolution in the ectomycorrhizal milk-cap (Lactarius) mushrooms.</title>
        <authorList>
            <consortium name="DOE Joint Genome Institute"/>
            <person name="Lebreton A."/>
            <person name="Tang N."/>
            <person name="Kuo A."/>
            <person name="LaButti K."/>
            <person name="Drula E."/>
            <person name="Barry K."/>
            <person name="Clum A."/>
            <person name="Lipzen A."/>
            <person name="Mousain D."/>
            <person name="Ng V."/>
            <person name="Wang R."/>
            <person name="Wang X."/>
            <person name="Dai Y."/>
            <person name="Henrissat B."/>
            <person name="Grigoriev I.V."/>
            <person name="Guerin-Laguette A."/>
            <person name="Yu F."/>
            <person name="Martin F.M."/>
        </authorList>
    </citation>
    <scope>NUCLEOTIDE SEQUENCE</scope>
    <source>
        <strain evidence="2">QP</strain>
    </source>
</reference>
<dbReference type="InterPro" id="IPR003789">
    <property type="entry name" value="Asn/Gln_tRNA_amidoTrase-B-like"/>
</dbReference>
<accession>A0AAD4Q5A0</accession>
<comment type="similarity">
    <text evidence="1">Belongs to the AIM41 family.</text>
</comment>